<feature type="transmembrane region" description="Helical" evidence="7">
    <location>
        <begin position="157"/>
        <end position="190"/>
    </location>
</feature>
<feature type="compositionally biased region" description="Polar residues" evidence="6">
    <location>
        <begin position="421"/>
        <end position="434"/>
    </location>
</feature>
<evidence type="ECO:0000256" key="1">
    <source>
        <dbReference type="ARBA" id="ARBA00004651"/>
    </source>
</evidence>
<evidence type="ECO:0000256" key="3">
    <source>
        <dbReference type="ARBA" id="ARBA00022692"/>
    </source>
</evidence>
<feature type="transmembrane region" description="Helical" evidence="7">
    <location>
        <begin position="55"/>
        <end position="78"/>
    </location>
</feature>
<evidence type="ECO:0000313" key="9">
    <source>
        <dbReference type="Proteomes" id="UP000250241"/>
    </source>
</evidence>
<protein>
    <submittedName>
        <fullName evidence="8">Ribonuclease BN</fullName>
    </submittedName>
</protein>
<feature type="transmembrane region" description="Helical" evidence="7">
    <location>
        <begin position="210"/>
        <end position="229"/>
    </location>
</feature>
<feature type="transmembrane region" description="Helical" evidence="7">
    <location>
        <begin position="274"/>
        <end position="297"/>
    </location>
</feature>
<feature type="transmembrane region" description="Helical" evidence="7">
    <location>
        <begin position="116"/>
        <end position="136"/>
    </location>
</feature>
<reference evidence="8 9" key="1">
    <citation type="submission" date="2016-10" db="EMBL/GenBank/DDBJ databases">
        <title>Genome sequence of Rothia aeria strain JCM11412.</title>
        <authorList>
            <person name="Nambu T."/>
        </authorList>
    </citation>
    <scope>NUCLEOTIDE SEQUENCE [LARGE SCALE GENOMIC DNA]</scope>
    <source>
        <strain evidence="8 9">JCM 11412</strain>
    </source>
</reference>
<accession>A0A2Z5QZV5</accession>
<keyword evidence="3 7" id="KW-0812">Transmembrane</keyword>
<dbReference type="NCBIfam" id="TIGR00765">
    <property type="entry name" value="yihY_not_rbn"/>
    <property type="match status" value="1"/>
</dbReference>
<name>A0A2Z5QZV5_9MICC</name>
<evidence type="ECO:0000313" key="8">
    <source>
        <dbReference type="EMBL" id="BAV87821.1"/>
    </source>
</evidence>
<keyword evidence="2" id="KW-1003">Cell membrane</keyword>
<dbReference type="EMBL" id="AP017895">
    <property type="protein sequence ID" value="BAV87821.1"/>
    <property type="molecule type" value="Genomic_DNA"/>
</dbReference>
<comment type="subcellular location">
    <subcellularLocation>
        <location evidence="1">Cell membrane</location>
        <topology evidence="1">Multi-pass membrane protein</topology>
    </subcellularLocation>
</comment>
<keyword evidence="5 7" id="KW-0472">Membrane</keyword>
<sequence length="446" mass="49008">MDNGTNTETALEFDQHPAKTAQVRLKDFPRGSISHIFRRAGFNFLSSNGTDSAAALTYFTVLSIFPGLLAFVSLLGIVGQGQESATVILEFLQENAPQQMYSIVENPIRQLTNGQGAGIALLIGILSALWSASGYISSFGRAINRIYGVREGRPVWVLIPFNILITTAVVVLAVLMMLMLLLGVDVLNIIGSHLPPHVDIELVKVLWLNGRWVLIFLAAVGLIAMLYTATPNIRHEKMRRMSPGAFVALTGMALGSFGFTLYTDNFSKYNATYGLIGGVIVMLLFTWIMNNMLLYGAHLDAEIERMRQLVAGERSEDIIRVEVRDDRALKILDHKNETLISQANMLQRKSGGQQIMPKPKGPSLAQQVSQKVTATFEQVQGKADQVRGMFDNSQTPANPPTLPHYPRQIPRRITPTDPMKTPTSPRFSSVRFSGTGSGGRTDSYAA</sequence>
<dbReference type="Pfam" id="PF03631">
    <property type="entry name" value="Virul_fac_BrkB"/>
    <property type="match status" value="1"/>
</dbReference>
<gene>
    <name evidence="8" type="ORF">RA11412_1522</name>
</gene>
<proteinExistence type="predicted"/>
<keyword evidence="4 7" id="KW-1133">Transmembrane helix</keyword>
<feature type="region of interest" description="Disordered" evidence="6">
    <location>
        <begin position="387"/>
        <end position="446"/>
    </location>
</feature>
<dbReference type="AlphaFoldDB" id="A0A2Z5QZV5"/>
<dbReference type="PANTHER" id="PTHR30213:SF0">
    <property type="entry name" value="UPF0761 MEMBRANE PROTEIN YIHY"/>
    <property type="match status" value="1"/>
</dbReference>
<evidence type="ECO:0000256" key="5">
    <source>
        <dbReference type="ARBA" id="ARBA00023136"/>
    </source>
</evidence>
<dbReference type="GO" id="GO:0005886">
    <property type="term" value="C:plasma membrane"/>
    <property type="evidence" value="ECO:0007669"/>
    <property type="project" value="UniProtKB-SubCell"/>
</dbReference>
<feature type="transmembrane region" description="Helical" evidence="7">
    <location>
        <begin position="241"/>
        <end position="262"/>
    </location>
</feature>
<organism evidence="8 9">
    <name type="scientific">Rothia aeria</name>
    <dbReference type="NCBI Taxonomy" id="172042"/>
    <lineage>
        <taxon>Bacteria</taxon>
        <taxon>Bacillati</taxon>
        <taxon>Actinomycetota</taxon>
        <taxon>Actinomycetes</taxon>
        <taxon>Micrococcales</taxon>
        <taxon>Micrococcaceae</taxon>
        <taxon>Rothia</taxon>
    </lineage>
</organism>
<dbReference type="PANTHER" id="PTHR30213">
    <property type="entry name" value="INNER MEMBRANE PROTEIN YHJD"/>
    <property type="match status" value="1"/>
</dbReference>
<dbReference type="KEGG" id="raj:RA11412_1522"/>
<dbReference type="InterPro" id="IPR017039">
    <property type="entry name" value="Virul_fac_BrkB"/>
</dbReference>
<evidence type="ECO:0000256" key="2">
    <source>
        <dbReference type="ARBA" id="ARBA00022475"/>
    </source>
</evidence>
<keyword evidence="9" id="KW-1185">Reference proteome</keyword>
<evidence type="ECO:0000256" key="6">
    <source>
        <dbReference type="SAM" id="MobiDB-lite"/>
    </source>
</evidence>
<evidence type="ECO:0000256" key="7">
    <source>
        <dbReference type="SAM" id="Phobius"/>
    </source>
</evidence>
<dbReference type="Proteomes" id="UP000250241">
    <property type="component" value="Chromosome"/>
</dbReference>
<evidence type="ECO:0000256" key="4">
    <source>
        <dbReference type="ARBA" id="ARBA00022989"/>
    </source>
</evidence>